<reference evidence="1" key="1">
    <citation type="journal article" date="2023" name="G3 (Bethesda)">
        <title>Whole genome assemblies of Zophobas morio and Tenebrio molitor.</title>
        <authorList>
            <person name="Kaur S."/>
            <person name="Stinson S.A."/>
            <person name="diCenzo G.C."/>
        </authorList>
    </citation>
    <scope>NUCLEOTIDE SEQUENCE</scope>
    <source>
        <strain evidence="1">QUZm001</strain>
    </source>
</reference>
<protein>
    <submittedName>
        <fullName evidence="1">Uncharacterized protein</fullName>
    </submittedName>
</protein>
<sequence length="161" mass="18577">MQSVLLLINGKNVSVPFLVIMNPKDKNLVLKKCASTNELGLLNSTNLNLREAKSYAGAMVDTKLYDSTPNQRYQNTKENSLELFCKDYDLQRTDKNAIATKDAVTDEIYYINEEFLVQKGKSYTANDIAWTWKKDCRMWMWKNNVDFKKNRSVAEMRKSAA</sequence>
<dbReference type="Proteomes" id="UP001168821">
    <property type="component" value="Unassembled WGS sequence"/>
</dbReference>
<comment type="caution">
    <text evidence="1">The sequence shown here is derived from an EMBL/GenBank/DDBJ whole genome shotgun (WGS) entry which is preliminary data.</text>
</comment>
<dbReference type="EMBL" id="JALNTZ010000004">
    <property type="protein sequence ID" value="KAJ3654427.1"/>
    <property type="molecule type" value="Genomic_DNA"/>
</dbReference>
<dbReference type="AlphaFoldDB" id="A0AA38MF96"/>
<keyword evidence="2" id="KW-1185">Reference proteome</keyword>
<evidence type="ECO:0000313" key="1">
    <source>
        <dbReference type="EMBL" id="KAJ3654427.1"/>
    </source>
</evidence>
<organism evidence="1 2">
    <name type="scientific">Zophobas morio</name>
    <dbReference type="NCBI Taxonomy" id="2755281"/>
    <lineage>
        <taxon>Eukaryota</taxon>
        <taxon>Metazoa</taxon>
        <taxon>Ecdysozoa</taxon>
        <taxon>Arthropoda</taxon>
        <taxon>Hexapoda</taxon>
        <taxon>Insecta</taxon>
        <taxon>Pterygota</taxon>
        <taxon>Neoptera</taxon>
        <taxon>Endopterygota</taxon>
        <taxon>Coleoptera</taxon>
        <taxon>Polyphaga</taxon>
        <taxon>Cucujiformia</taxon>
        <taxon>Tenebrionidae</taxon>
        <taxon>Zophobas</taxon>
    </lineage>
</organism>
<accession>A0AA38MF96</accession>
<proteinExistence type="predicted"/>
<evidence type="ECO:0000313" key="2">
    <source>
        <dbReference type="Proteomes" id="UP001168821"/>
    </source>
</evidence>
<gene>
    <name evidence="1" type="ORF">Zmor_013616</name>
</gene>
<name>A0AA38MF96_9CUCU</name>